<accession>A0AAE0U991</accession>
<gene>
    <name evidence="2" type="ORF">B0T20DRAFT_395550</name>
</gene>
<dbReference type="EMBL" id="JAUTDP010000010">
    <property type="protein sequence ID" value="KAK3395678.1"/>
    <property type="molecule type" value="Genomic_DNA"/>
</dbReference>
<evidence type="ECO:0000313" key="2">
    <source>
        <dbReference type="EMBL" id="KAK3395678.1"/>
    </source>
</evidence>
<dbReference type="AlphaFoldDB" id="A0AAE0U991"/>
<comment type="caution">
    <text evidence="2">The sequence shown here is derived from an EMBL/GenBank/DDBJ whole genome shotgun (WGS) entry which is preliminary data.</text>
</comment>
<feature type="chain" id="PRO_5042087202" evidence="1">
    <location>
        <begin position="29"/>
        <end position="297"/>
    </location>
</feature>
<reference evidence="2" key="1">
    <citation type="journal article" date="2023" name="Mol. Phylogenet. Evol.">
        <title>Genome-scale phylogeny and comparative genomics of the fungal order Sordariales.</title>
        <authorList>
            <person name="Hensen N."/>
            <person name="Bonometti L."/>
            <person name="Westerberg I."/>
            <person name="Brannstrom I.O."/>
            <person name="Guillou S."/>
            <person name="Cros-Aarteil S."/>
            <person name="Calhoun S."/>
            <person name="Haridas S."/>
            <person name="Kuo A."/>
            <person name="Mondo S."/>
            <person name="Pangilinan J."/>
            <person name="Riley R."/>
            <person name="LaButti K."/>
            <person name="Andreopoulos B."/>
            <person name="Lipzen A."/>
            <person name="Chen C."/>
            <person name="Yan M."/>
            <person name="Daum C."/>
            <person name="Ng V."/>
            <person name="Clum A."/>
            <person name="Steindorff A."/>
            <person name="Ohm R.A."/>
            <person name="Martin F."/>
            <person name="Silar P."/>
            <person name="Natvig D.O."/>
            <person name="Lalanne C."/>
            <person name="Gautier V."/>
            <person name="Ament-Velasquez S.L."/>
            <person name="Kruys A."/>
            <person name="Hutchinson M.I."/>
            <person name="Powell A.J."/>
            <person name="Barry K."/>
            <person name="Miller A.N."/>
            <person name="Grigoriev I.V."/>
            <person name="Debuchy R."/>
            <person name="Gladieux P."/>
            <person name="Hiltunen Thoren M."/>
            <person name="Johannesson H."/>
        </authorList>
    </citation>
    <scope>NUCLEOTIDE SEQUENCE</scope>
    <source>
        <strain evidence="2">FGSC 1904</strain>
    </source>
</reference>
<keyword evidence="1" id="KW-0732">Signal</keyword>
<dbReference type="Proteomes" id="UP001281003">
    <property type="component" value="Unassembled WGS sequence"/>
</dbReference>
<keyword evidence="3" id="KW-1185">Reference proteome</keyword>
<feature type="signal peptide" evidence="1">
    <location>
        <begin position="1"/>
        <end position="28"/>
    </location>
</feature>
<organism evidence="2 3">
    <name type="scientific">Sordaria brevicollis</name>
    <dbReference type="NCBI Taxonomy" id="83679"/>
    <lineage>
        <taxon>Eukaryota</taxon>
        <taxon>Fungi</taxon>
        <taxon>Dikarya</taxon>
        <taxon>Ascomycota</taxon>
        <taxon>Pezizomycotina</taxon>
        <taxon>Sordariomycetes</taxon>
        <taxon>Sordariomycetidae</taxon>
        <taxon>Sordariales</taxon>
        <taxon>Sordariaceae</taxon>
        <taxon>Sordaria</taxon>
    </lineage>
</organism>
<reference evidence="2" key="2">
    <citation type="submission" date="2023-07" db="EMBL/GenBank/DDBJ databases">
        <authorList>
            <consortium name="Lawrence Berkeley National Laboratory"/>
            <person name="Haridas S."/>
            <person name="Hensen N."/>
            <person name="Bonometti L."/>
            <person name="Westerberg I."/>
            <person name="Brannstrom I.O."/>
            <person name="Guillou S."/>
            <person name="Cros-Aarteil S."/>
            <person name="Calhoun S."/>
            <person name="Kuo A."/>
            <person name="Mondo S."/>
            <person name="Pangilinan J."/>
            <person name="Riley R."/>
            <person name="LaButti K."/>
            <person name="Andreopoulos B."/>
            <person name="Lipzen A."/>
            <person name="Chen C."/>
            <person name="Yanf M."/>
            <person name="Daum C."/>
            <person name="Ng V."/>
            <person name="Clum A."/>
            <person name="Steindorff A."/>
            <person name="Ohm R."/>
            <person name="Martin F."/>
            <person name="Silar P."/>
            <person name="Natvig D."/>
            <person name="Lalanne C."/>
            <person name="Gautier V."/>
            <person name="Ament-velasquez S.L."/>
            <person name="Kruys A."/>
            <person name="Hutchinson M.I."/>
            <person name="Powell A.J."/>
            <person name="Barry K."/>
            <person name="Miller A.N."/>
            <person name="Grigoriev I.V."/>
            <person name="Debuchy R."/>
            <person name="Gladieux P."/>
            <person name="Thoren M.H."/>
            <person name="Johannesson H."/>
        </authorList>
    </citation>
    <scope>NUCLEOTIDE SEQUENCE</scope>
    <source>
        <strain evidence="2">FGSC 1904</strain>
    </source>
</reference>
<evidence type="ECO:0000256" key="1">
    <source>
        <dbReference type="SAM" id="SignalP"/>
    </source>
</evidence>
<sequence length="297" mass="32392">MNGMAGLLGLEVCVWLLADLLAWTLSQGSTVLPLVSYAVLVLEVEDLVHAAGISGTGNPLAMMTDAMLVNINKPNLLALSGPAHIFMTVSVVPPSKACLAALKVAGLTCLFVKVKWNFTVPGPLLEPTPPPPSSNSTSSLKEIPQGSMVITKIHLIYVRQSLKYISNKMTKAQSAWALQGLNGGLFSSYEHTSLRASPIHRFRIPVFPNARRFLLISVQPPTWDERNRRNGGKENAHFTIGSRTFGCDKRQGYKGTILVEPAKLKSWKIGRAGQQYRTFTDLPEISSSHHIGALRQL</sequence>
<protein>
    <submittedName>
        <fullName evidence="2">Uncharacterized protein</fullName>
    </submittedName>
</protein>
<proteinExistence type="predicted"/>
<name>A0AAE0U991_SORBR</name>
<evidence type="ECO:0000313" key="3">
    <source>
        <dbReference type="Proteomes" id="UP001281003"/>
    </source>
</evidence>